<reference evidence="2" key="1">
    <citation type="journal article" date="2024" name="Proc. Natl. Acad. Sci. U.S.A.">
        <title>Extraordinary preservation of gene collinearity over three hundred million years revealed in homosporous lycophytes.</title>
        <authorList>
            <person name="Li C."/>
            <person name="Wickell D."/>
            <person name="Kuo L.Y."/>
            <person name="Chen X."/>
            <person name="Nie B."/>
            <person name="Liao X."/>
            <person name="Peng D."/>
            <person name="Ji J."/>
            <person name="Jenkins J."/>
            <person name="Williams M."/>
            <person name="Shu S."/>
            <person name="Plott C."/>
            <person name="Barry K."/>
            <person name="Rajasekar S."/>
            <person name="Grimwood J."/>
            <person name="Han X."/>
            <person name="Sun S."/>
            <person name="Hou Z."/>
            <person name="He W."/>
            <person name="Dai G."/>
            <person name="Sun C."/>
            <person name="Schmutz J."/>
            <person name="Leebens-Mack J.H."/>
            <person name="Li F.W."/>
            <person name="Wang L."/>
        </authorList>
    </citation>
    <scope>NUCLEOTIDE SEQUENCE [LARGE SCALE GENOMIC DNA]</scope>
    <source>
        <strain evidence="2">cv. PW_Plant_1</strain>
    </source>
</reference>
<evidence type="ECO:0000313" key="1">
    <source>
        <dbReference type="EMBL" id="KAJ7540908.1"/>
    </source>
</evidence>
<name>A0ACC2CG65_DIPCM</name>
<comment type="caution">
    <text evidence="1">The sequence shown here is derived from an EMBL/GenBank/DDBJ whole genome shotgun (WGS) entry which is preliminary data.</text>
</comment>
<dbReference type="EMBL" id="CM055101">
    <property type="protein sequence ID" value="KAJ7540908.1"/>
    <property type="molecule type" value="Genomic_DNA"/>
</dbReference>
<sequence>MMLPFSCGGFKVRSDMAAPNRSIYAPMLIVIILCLGVIISCEETDRLQCEKVVKEWASKEQEASNRAEKSNETSKSSIQQLLFFLHIPRTGGRNYNYCFLRTLFPEDSWCPPSYALRFDPRRQICNLLSTHDDYSVVSKLPKEKTSVVTNMRHPVQRFVGAYEFSVEVSARFLKRPRSVLARKSKLRSNITSTLDIWPWKYLVPWMRNDLFDRRDARLLEELVTPLNFSSVYDVPSHVMPLHEFINHPLAQDLLHNGATFQIAGITNNSILPNAESIRKCANLYQDLGHHVLVIAKKRLDTMLFVGLTENQRRSAEVLAAILGKHNFQKSNGSLLSTKEETFEGGAPMPHHKFSSNHEGSLLSTKEETSEGVPMADHKSPLEHEDVFNTSRGLKPKDSLHVRYQKCSTSLRKVQSLRRKVSLETVSPVNFTKQTRESIPQAVLVDILKLNNLDAELYEHAQKLFEEQESLLRTEPKAMSRMVLDWMVDETEAASQQQHFRSFLNALNVSSVLCVLLALTCSVMFGRFHLQILKILRMEPFRTRGRKIFANNNHRRQF</sequence>
<accession>A0ACC2CG65</accession>
<organism evidence="1 2">
    <name type="scientific">Diphasiastrum complanatum</name>
    <name type="common">Issler's clubmoss</name>
    <name type="synonym">Lycopodium complanatum</name>
    <dbReference type="NCBI Taxonomy" id="34168"/>
    <lineage>
        <taxon>Eukaryota</taxon>
        <taxon>Viridiplantae</taxon>
        <taxon>Streptophyta</taxon>
        <taxon>Embryophyta</taxon>
        <taxon>Tracheophyta</taxon>
        <taxon>Lycopodiopsida</taxon>
        <taxon>Lycopodiales</taxon>
        <taxon>Lycopodiaceae</taxon>
        <taxon>Lycopodioideae</taxon>
        <taxon>Diphasiastrum</taxon>
    </lineage>
</organism>
<dbReference type="Proteomes" id="UP001162992">
    <property type="component" value="Chromosome 10"/>
</dbReference>
<keyword evidence="2" id="KW-1185">Reference proteome</keyword>
<proteinExistence type="predicted"/>
<protein>
    <submittedName>
        <fullName evidence="1">Uncharacterized protein</fullName>
    </submittedName>
</protein>
<evidence type="ECO:0000313" key="2">
    <source>
        <dbReference type="Proteomes" id="UP001162992"/>
    </source>
</evidence>
<gene>
    <name evidence="1" type="ORF">O6H91_10G035700</name>
</gene>